<dbReference type="GO" id="GO:0031418">
    <property type="term" value="F:L-ascorbic acid binding"/>
    <property type="evidence" value="ECO:0007669"/>
    <property type="project" value="InterPro"/>
</dbReference>
<dbReference type="AlphaFoldDB" id="A0A7S0D7U3"/>
<feature type="region of interest" description="Disordered" evidence="6">
    <location>
        <begin position="1"/>
        <end position="31"/>
    </location>
</feature>
<dbReference type="InterPro" id="IPR005123">
    <property type="entry name" value="Oxoglu/Fe-dep_dioxygenase_dom"/>
</dbReference>
<evidence type="ECO:0000256" key="1">
    <source>
        <dbReference type="ARBA" id="ARBA00001961"/>
    </source>
</evidence>
<proteinExistence type="predicted"/>
<comment type="cofactor">
    <cofactor evidence="1">
        <name>L-ascorbate</name>
        <dbReference type="ChEBI" id="CHEBI:38290"/>
    </cofactor>
</comment>
<dbReference type="InterPro" id="IPR006620">
    <property type="entry name" value="Pro_4_hyd_alph"/>
</dbReference>
<feature type="compositionally biased region" description="Basic residues" evidence="6">
    <location>
        <begin position="1"/>
        <end position="10"/>
    </location>
</feature>
<keyword evidence="3" id="KW-0223">Dioxygenase</keyword>
<dbReference type="SMART" id="SM00702">
    <property type="entry name" value="P4Hc"/>
    <property type="match status" value="1"/>
</dbReference>
<evidence type="ECO:0000256" key="4">
    <source>
        <dbReference type="ARBA" id="ARBA00023002"/>
    </source>
</evidence>
<accession>A0A7S0D7U3</accession>
<evidence type="ECO:0000313" key="8">
    <source>
        <dbReference type="EMBL" id="CAD8444290.1"/>
    </source>
</evidence>
<gene>
    <name evidence="8" type="ORF">LAMO00422_LOCUS7627</name>
</gene>
<dbReference type="GO" id="GO:0016020">
    <property type="term" value="C:membrane"/>
    <property type="evidence" value="ECO:0007669"/>
    <property type="project" value="TreeGrafter"/>
</dbReference>
<dbReference type="GO" id="GO:0005506">
    <property type="term" value="F:iron ion binding"/>
    <property type="evidence" value="ECO:0007669"/>
    <property type="project" value="InterPro"/>
</dbReference>
<evidence type="ECO:0000256" key="6">
    <source>
        <dbReference type="SAM" id="MobiDB-lite"/>
    </source>
</evidence>
<dbReference type="InterPro" id="IPR039210">
    <property type="entry name" value="OGFOD3"/>
</dbReference>
<evidence type="ECO:0000259" key="7">
    <source>
        <dbReference type="PROSITE" id="PS51471"/>
    </source>
</evidence>
<dbReference type="PANTHER" id="PTHR14650:SF1">
    <property type="entry name" value="2-OXOGLUTARATE AND IRON-DEPENDENT OXYGENASE DOMAIN-CONTAINING PROTEIN 3"/>
    <property type="match status" value="1"/>
</dbReference>
<reference evidence="8" key="1">
    <citation type="submission" date="2021-01" db="EMBL/GenBank/DDBJ databases">
        <authorList>
            <person name="Corre E."/>
            <person name="Pelletier E."/>
            <person name="Niang G."/>
            <person name="Scheremetjew M."/>
            <person name="Finn R."/>
            <person name="Kale V."/>
            <person name="Holt S."/>
            <person name="Cochrane G."/>
            <person name="Meng A."/>
            <person name="Brown T."/>
            <person name="Cohen L."/>
        </authorList>
    </citation>
    <scope>NUCLEOTIDE SEQUENCE</scope>
    <source>
        <strain evidence="8">CCMP2058</strain>
    </source>
</reference>
<dbReference type="EMBL" id="HBEM01010891">
    <property type="protein sequence ID" value="CAD8444290.1"/>
    <property type="molecule type" value="Transcribed_RNA"/>
</dbReference>
<name>A0A7S0D7U3_9EUKA</name>
<keyword evidence="4" id="KW-0560">Oxidoreductase</keyword>
<dbReference type="GO" id="GO:0016705">
    <property type="term" value="F:oxidoreductase activity, acting on paired donors, with incorporation or reduction of molecular oxygen"/>
    <property type="evidence" value="ECO:0007669"/>
    <property type="project" value="InterPro"/>
</dbReference>
<evidence type="ECO:0000256" key="5">
    <source>
        <dbReference type="ARBA" id="ARBA00023004"/>
    </source>
</evidence>
<dbReference type="GO" id="GO:0051213">
    <property type="term" value="F:dioxygenase activity"/>
    <property type="evidence" value="ECO:0007669"/>
    <property type="project" value="UniProtKB-KW"/>
</dbReference>
<sequence length="307" mass="33858">MAGGMRKRGPQRGTKKDLNRRRESKKGSNGCNDGRKIAATLGIFAVLMIFLARMTNITRTNTPETFEAVLDLSATIVECDSSSYEPRVPGCSPSYCFRESVPNFATESEVECLLQLAEEGISIGGGGSGPVSVFDTASGASSKGKEFISAFQVLKATGRSLNKTRTAVFQSVVDRVGTYIRKKMGLTNLYPASPTFFSRIEGGVEPGQLNDQYWHKHVDTRQYGSFIYTTLLYLNTNHKHYKGGEFLFMDGSGTLLRPQAGMLLVFTSGEENPHKISKVTEGTRYAVTISWTCDERQANRRRFAAPR</sequence>
<dbReference type="InterPro" id="IPR044862">
    <property type="entry name" value="Pro_4_hyd_alph_FE2OG_OXY"/>
</dbReference>
<dbReference type="Pfam" id="PF13640">
    <property type="entry name" value="2OG-FeII_Oxy_3"/>
    <property type="match status" value="1"/>
</dbReference>
<dbReference type="PANTHER" id="PTHR14650">
    <property type="entry name" value="PROLYL HYDROXYLASE-RELATED"/>
    <property type="match status" value="1"/>
</dbReference>
<dbReference type="PROSITE" id="PS51471">
    <property type="entry name" value="FE2OG_OXY"/>
    <property type="match status" value="1"/>
</dbReference>
<dbReference type="Gene3D" id="2.60.120.620">
    <property type="entry name" value="q2cbj1_9rhob like domain"/>
    <property type="match status" value="1"/>
</dbReference>
<keyword evidence="2" id="KW-0479">Metal-binding</keyword>
<evidence type="ECO:0000256" key="2">
    <source>
        <dbReference type="ARBA" id="ARBA00022723"/>
    </source>
</evidence>
<keyword evidence="5" id="KW-0408">Iron</keyword>
<organism evidence="8">
    <name type="scientific">Amorphochlora amoebiformis</name>
    <dbReference type="NCBI Taxonomy" id="1561963"/>
    <lineage>
        <taxon>Eukaryota</taxon>
        <taxon>Sar</taxon>
        <taxon>Rhizaria</taxon>
        <taxon>Cercozoa</taxon>
        <taxon>Chlorarachniophyceae</taxon>
        <taxon>Amorphochlora</taxon>
    </lineage>
</organism>
<protein>
    <recommendedName>
        <fullName evidence="7">Fe2OG dioxygenase domain-containing protein</fullName>
    </recommendedName>
</protein>
<feature type="domain" description="Fe2OG dioxygenase" evidence="7">
    <location>
        <begin position="191"/>
        <end position="294"/>
    </location>
</feature>
<evidence type="ECO:0000256" key="3">
    <source>
        <dbReference type="ARBA" id="ARBA00022964"/>
    </source>
</evidence>